<dbReference type="Proteomes" id="UP000095237">
    <property type="component" value="Unassembled WGS sequence"/>
</dbReference>
<dbReference type="AlphaFoldDB" id="A0A1E5IGM6"/>
<protein>
    <submittedName>
        <fullName evidence="1">Uncharacterized protein</fullName>
    </submittedName>
</protein>
<evidence type="ECO:0000313" key="1">
    <source>
        <dbReference type="EMBL" id="OEG69662.1"/>
    </source>
</evidence>
<comment type="caution">
    <text evidence="1">The sequence shown here is derived from an EMBL/GenBank/DDBJ whole genome shotgun (WGS) entry which is preliminary data.</text>
</comment>
<gene>
    <name evidence="1" type="ORF">ATZ36_08210</name>
</gene>
<evidence type="ECO:0000313" key="2">
    <source>
        <dbReference type="Proteomes" id="UP000095237"/>
    </source>
</evidence>
<sequence length="99" mass="11328">MNPKIGSGNKWMVVSKSGRILKDGKATECLQKHRDKKRTLNEKKTQVLTFRLHTMFYKGHLYDARITDAETIVSNSDRNAHIKLMQISIILGKKTSRAT</sequence>
<organism evidence="1 2">
    <name type="scientific">Endomicrobium trichonymphae</name>
    <dbReference type="NCBI Taxonomy" id="1408204"/>
    <lineage>
        <taxon>Bacteria</taxon>
        <taxon>Pseudomonadati</taxon>
        <taxon>Elusimicrobiota</taxon>
        <taxon>Endomicrobiia</taxon>
        <taxon>Endomicrobiales</taxon>
        <taxon>Endomicrobiaceae</taxon>
        <taxon>Candidatus Endomicrobiellum</taxon>
    </lineage>
</organism>
<proteinExistence type="predicted"/>
<accession>A0A1E5IGM6</accession>
<name>A0A1E5IGM6_ENDTX</name>
<dbReference type="EMBL" id="LNVX01000610">
    <property type="protein sequence ID" value="OEG69662.1"/>
    <property type="molecule type" value="Genomic_DNA"/>
</dbReference>
<keyword evidence="2" id="KW-1185">Reference proteome</keyword>
<reference evidence="1 2" key="1">
    <citation type="submission" date="2015-11" db="EMBL/GenBank/DDBJ databases">
        <title>Evidence for parallel genomic evolution in an endosymbiosis of termite gut flagellates.</title>
        <authorList>
            <person name="Zheng H."/>
        </authorList>
    </citation>
    <scope>NUCLEOTIDE SEQUENCE [LARGE SCALE GENOMIC DNA]</scope>
    <source>
        <strain evidence="1 2">CET450</strain>
    </source>
</reference>